<dbReference type="InterPro" id="IPR027417">
    <property type="entry name" value="P-loop_NTPase"/>
</dbReference>
<keyword evidence="4 6" id="KW-0067">ATP-binding</keyword>
<dbReference type="EMBL" id="BOPH01000027">
    <property type="protein sequence ID" value="GIJ67572.1"/>
    <property type="molecule type" value="Genomic_DNA"/>
</dbReference>
<dbReference type="SMART" id="SM00382">
    <property type="entry name" value="AAA"/>
    <property type="match status" value="1"/>
</dbReference>
<feature type="domain" description="ABC transporter" evidence="5">
    <location>
        <begin position="2"/>
        <end position="233"/>
    </location>
</feature>
<accession>A0A8J4ED49</accession>
<dbReference type="Pfam" id="PF00005">
    <property type="entry name" value="ABC_tran"/>
    <property type="match status" value="1"/>
</dbReference>
<dbReference type="PROSITE" id="PS50893">
    <property type="entry name" value="ABC_TRANSPORTER_2"/>
    <property type="match status" value="1"/>
</dbReference>
<evidence type="ECO:0000313" key="6">
    <source>
        <dbReference type="EMBL" id="GIJ67572.1"/>
    </source>
</evidence>
<evidence type="ECO:0000256" key="2">
    <source>
        <dbReference type="ARBA" id="ARBA00022448"/>
    </source>
</evidence>
<evidence type="ECO:0000256" key="1">
    <source>
        <dbReference type="ARBA" id="ARBA00005417"/>
    </source>
</evidence>
<dbReference type="InterPro" id="IPR003439">
    <property type="entry name" value="ABC_transporter-like_ATP-bd"/>
</dbReference>
<evidence type="ECO:0000313" key="7">
    <source>
        <dbReference type="Proteomes" id="UP000635606"/>
    </source>
</evidence>
<dbReference type="AlphaFoldDB" id="A0A8J4ED49"/>
<comment type="caution">
    <text evidence="6">The sequence shown here is derived from an EMBL/GenBank/DDBJ whole genome shotgun (WGS) entry which is preliminary data.</text>
</comment>
<dbReference type="GO" id="GO:0016887">
    <property type="term" value="F:ATP hydrolysis activity"/>
    <property type="evidence" value="ECO:0007669"/>
    <property type="project" value="InterPro"/>
</dbReference>
<dbReference type="InterPro" id="IPR003593">
    <property type="entry name" value="AAA+_ATPase"/>
</dbReference>
<keyword evidence="2" id="KW-0813">Transport</keyword>
<dbReference type="PANTHER" id="PTHR43335:SF4">
    <property type="entry name" value="ABC TRANSPORTER, ATP-BINDING PROTEIN"/>
    <property type="match status" value="1"/>
</dbReference>
<name>A0A8J4ED49_9ACTN</name>
<reference evidence="6" key="1">
    <citation type="submission" date="2021-01" db="EMBL/GenBank/DDBJ databases">
        <title>Whole genome shotgun sequence of Virgisporangium ochraceum NBRC 16418.</title>
        <authorList>
            <person name="Komaki H."/>
            <person name="Tamura T."/>
        </authorList>
    </citation>
    <scope>NUCLEOTIDE SEQUENCE</scope>
    <source>
        <strain evidence="6">NBRC 16418</strain>
    </source>
</reference>
<dbReference type="PROSITE" id="PS00211">
    <property type="entry name" value="ABC_TRANSPORTER_1"/>
    <property type="match status" value="1"/>
</dbReference>
<keyword evidence="3" id="KW-0547">Nucleotide-binding</keyword>
<proteinExistence type="inferred from homology"/>
<dbReference type="PANTHER" id="PTHR43335">
    <property type="entry name" value="ABC TRANSPORTER, ATP-BINDING PROTEIN"/>
    <property type="match status" value="1"/>
</dbReference>
<dbReference type="InterPro" id="IPR017871">
    <property type="entry name" value="ABC_transporter-like_CS"/>
</dbReference>
<dbReference type="Proteomes" id="UP000635606">
    <property type="component" value="Unassembled WGS sequence"/>
</dbReference>
<gene>
    <name evidence="6" type="ORF">Voc01_024890</name>
</gene>
<evidence type="ECO:0000256" key="3">
    <source>
        <dbReference type="ARBA" id="ARBA00022741"/>
    </source>
</evidence>
<dbReference type="GO" id="GO:0005524">
    <property type="term" value="F:ATP binding"/>
    <property type="evidence" value="ECO:0007669"/>
    <property type="project" value="UniProtKB-KW"/>
</dbReference>
<keyword evidence="7" id="KW-1185">Reference proteome</keyword>
<organism evidence="6 7">
    <name type="scientific">Virgisporangium ochraceum</name>
    <dbReference type="NCBI Taxonomy" id="65505"/>
    <lineage>
        <taxon>Bacteria</taxon>
        <taxon>Bacillati</taxon>
        <taxon>Actinomycetota</taxon>
        <taxon>Actinomycetes</taxon>
        <taxon>Micromonosporales</taxon>
        <taxon>Micromonosporaceae</taxon>
        <taxon>Virgisporangium</taxon>
    </lineage>
</organism>
<sequence length="302" mass="32243">MIVTEDLVKRYGKVTAVDGVSLDVREGDRYGLLGPNGSGKTTLVRMLLALAYATSGSITVLGKPVPRRAHEVLAEIGAMVEAPAAYPHLSGRSNLMLFDAAGPGGSRRTRRARVGEALERVGLGGIDRRPVKAYSLGMRQRLGLAAALLRSPRLLILDEPTNGLDPRGIREIRDLMTELNEAGTTVFLSSHLLAEVEQFCTRVGVMDRGRLVLQDQLSSLRAPTGLVSVTTPASEQVTSLLDGRVVSVSDGVVLVRHDDPAELNALLVSKDIPVTSFGPSLRTLEDVVLEATSSSSDRVDSS</sequence>
<dbReference type="SUPFAM" id="SSF52540">
    <property type="entry name" value="P-loop containing nucleoside triphosphate hydrolases"/>
    <property type="match status" value="1"/>
</dbReference>
<dbReference type="RefSeq" id="WP_203927527.1">
    <property type="nucleotide sequence ID" value="NZ_BOPH01000027.1"/>
</dbReference>
<evidence type="ECO:0000256" key="4">
    <source>
        <dbReference type="ARBA" id="ARBA00022840"/>
    </source>
</evidence>
<protein>
    <submittedName>
        <fullName evidence="6">Multidrug ABC transporter ATP-binding protein</fullName>
    </submittedName>
</protein>
<dbReference type="Gene3D" id="3.40.50.300">
    <property type="entry name" value="P-loop containing nucleotide triphosphate hydrolases"/>
    <property type="match status" value="1"/>
</dbReference>
<comment type="similarity">
    <text evidence="1">Belongs to the ABC transporter superfamily.</text>
</comment>
<evidence type="ECO:0000259" key="5">
    <source>
        <dbReference type="PROSITE" id="PS50893"/>
    </source>
</evidence>